<reference evidence="3 4" key="1">
    <citation type="submission" date="2015-12" db="EMBL/GenBank/DDBJ databases">
        <title>The genome of Folsomia candida.</title>
        <authorList>
            <person name="Faddeeva A."/>
            <person name="Derks M.F."/>
            <person name="Anvar Y."/>
            <person name="Smit S."/>
            <person name="Van Straalen N."/>
            <person name="Roelofs D."/>
        </authorList>
    </citation>
    <scope>NUCLEOTIDE SEQUENCE [LARGE SCALE GENOMIC DNA]</scope>
    <source>
        <strain evidence="3 4">VU population</strain>
        <tissue evidence="3">Whole body</tissue>
    </source>
</reference>
<feature type="compositionally biased region" description="Basic residues" evidence="1">
    <location>
        <begin position="109"/>
        <end position="122"/>
    </location>
</feature>
<proteinExistence type="predicted"/>
<dbReference type="EMBL" id="LNIX01000019">
    <property type="protein sequence ID" value="OXA44329.1"/>
    <property type="molecule type" value="Genomic_DNA"/>
</dbReference>
<dbReference type="OrthoDB" id="8187913at2759"/>
<keyword evidence="2" id="KW-0472">Membrane</keyword>
<evidence type="ECO:0000313" key="4">
    <source>
        <dbReference type="Proteomes" id="UP000198287"/>
    </source>
</evidence>
<accession>A0A226DGM9</accession>
<evidence type="ECO:0000256" key="2">
    <source>
        <dbReference type="SAM" id="Phobius"/>
    </source>
</evidence>
<feature type="compositionally biased region" description="Low complexity" evidence="1">
    <location>
        <begin position="214"/>
        <end position="225"/>
    </location>
</feature>
<name>A0A226DGM9_FOLCA</name>
<evidence type="ECO:0008006" key="5">
    <source>
        <dbReference type="Google" id="ProtNLM"/>
    </source>
</evidence>
<feature type="transmembrane region" description="Helical" evidence="2">
    <location>
        <begin position="12"/>
        <end position="29"/>
    </location>
</feature>
<sequence>MSPTTRSLSQFCRLFLCTSVVSLGVIYFMNAEVEAIRRKEADGRKLDNRGEEDAAAIKEIDYSSIPIRHSLFHTHFSNFYSNIRNSRVEKHSRKVRSVLNGEEDASQITKHHKLRHEQRNKNHAINNQANKGEAAVVESITIKEQCFGTDDVLVVVAITCLLNFSFVVVVWCSVRWVNSQRSRWRGKKRRRKYYKRRKNKLKGGGISWEEISDSDSSTFSSSSGGESEDDEYEQDNRLVKSYSMEDLRFYYG</sequence>
<feature type="region of interest" description="Disordered" evidence="1">
    <location>
        <begin position="205"/>
        <end position="236"/>
    </location>
</feature>
<keyword evidence="2" id="KW-1133">Transmembrane helix</keyword>
<keyword evidence="2" id="KW-0812">Transmembrane</keyword>
<comment type="caution">
    <text evidence="3">The sequence shown here is derived from an EMBL/GenBank/DDBJ whole genome shotgun (WGS) entry which is preliminary data.</text>
</comment>
<evidence type="ECO:0000313" key="3">
    <source>
        <dbReference type="EMBL" id="OXA44329.1"/>
    </source>
</evidence>
<feature type="transmembrane region" description="Helical" evidence="2">
    <location>
        <begin position="152"/>
        <end position="177"/>
    </location>
</feature>
<feature type="region of interest" description="Disordered" evidence="1">
    <location>
        <begin position="109"/>
        <end position="130"/>
    </location>
</feature>
<protein>
    <recommendedName>
        <fullName evidence="5">Transmembrane protein</fullName>
    </recommendedName>
</protein>
<gene>
    <name evidence="3" type="ORF">Fcan01_20739</name>
</gene>
<evidence type="ECO:0000256" key="1">
    <source>
        <dbReference type="SAM" id="MobiDB-lite"/>
    </source>
</evidence>
<dbReference type="AlphaFoldDB" id="A0A226DGM9"/>
<keyword evidence="4" id="KW-1185">Reference proteome</keyword>
<dbReference type="Proteomes" id="UP000198287">
    <property type="component" value="Unassembled WGS sequence"/>
</dbReference>
<organism evidence="3 4">
    <name type="scientific">Folsomia candida</name>
    <name type="common">Springtail</name>
    <dbReference type="NCBI Taxonomy" id="158441"/>
    <lineage>
        <taxon>Eukaryota</taxon>
        <taxon>Metazoa</taxon>
        <taxon>Ecdysozoa</taxon>
        <taxon>Arthropoda</taxon>
        <taxon>Hexapoda</taxon>
        <taxon>Collembola</taxon>
        <taxon>Entomobryomorpha</taxon>
        <taxon>Isotomoidea</taxon>
        <taxon>Isotomidae</taxon>
        <taxon>Proisotominae</taxon>
        <taxon>Folsomia</taxon>
    </lineage>
</organism>